<feature type="domain" description="N-acetyltransferase" evidence="3">
    <location>
        <begin position="372"/>
        <end position="460"/>
    </location>
</feature>
<dbReference type="Proteomes" id="UP000291116">
    <property type="component" value="Unassembled WGS sequence"/>
</dbReference>
<organism evidence="4 5">
    <name type="scientific">Pseudo-nitzschia multistriata</name>
    <dbReference type="NCBI Taxonomy" id="183589"/>
    <lineage>
        <taxon>Eukaryota</taxon>
        <taxon>Sar</taxon>
        <taxon>Stramenopiles</taxon>
        <taxon>Ochrophyta</taxon>
        <taxon>Bacillariophyta</taxon>
        <taxon>Bacillariophyceae</taxon>
        <taxon>Bacillariophycidae</taxon>
        <taxon>Bacillariales</taxon>
        <taxon>Bacillariaceae</taxon>
        <taxon>Pseudo-nitzschia</taxon>
    </lineage>
</organism>
<dbReference type="InterPro" id="IPR016181">
    <property type="entry name" value="Acyl_CoA_acyltransferase"/>
</dbReference>
<feature type="transmembrane region" description="Helical" evidence="2">
    <location>
        <begin position="49"/>
        <end position="70"/>
    </location>
</feature>
<dbReference type="GO" id="GO:0016747">
    <property type="term" value="F:acyltransferase activity, transferring groups other than amino-acyl groups"/>
    <property type="evidence" value="ECO:0007669"/>
    <property type="project" value="InterPro"/>
</dbReference>
<feature type="compositionally biased region" description="Low complexity" evidence="1">
    <location>
        <begin position="1"/>
        <end position="10"/>
    </location>
</feature>
<dbReference type="SUPFAM" id="SSF55729">
    <property type="entry name" value="Acyl-CoA N-acyltransferases (Nat)"/>
    <property type="match status" value="1"/>
</dbReference>
<feature type="region of interest" description="Disordered" evidence="1">
    <location>
        <begin position="1"/>
        <end position="41"/>
    </location>
</feature>
<evidence type="ECO:0000259" key="3">
    <source>
        <dbReference type="Pfam" id="PF00583"/>
    </source>
</evidence>
<keyword evidence="2" id="KW-0472">Membrane</keyword>
<feature type="compositionally biased region" description="Polar residues" evidence="1">
    <location>
        <begin position="188"/>
        <end position="203"/>
    </location>
</feature>
<feature type="region of interest" description="Disordered" evidence="1">
    <location>
        <begin position="154"/>
        <end position="204"/>
    </location>
</feature>
<keyword evidence="5" id="KW-1185">Reference proteome</keyword>
<dbReference type="Pfam" id="PF00583">
    <property type="entry name" value="Acetyltransf_1"/>
    <property type="match status" value="1"/>
</dbReference>
<dbReference type="CDD" id="cd04301">
    <property type="entry name" value="NAT_SF"/>
    <property type="match status" value="1"/>
</dbReference>
<keyword evidence="2" id="KW-0812">Transmembrane</keyword>
<sequence length="530" mass="56832">MRTAAQAGGTIRRRTRIATNDGGSDNNDGFGLPNPSRVRRQRTRNRRSNGALGFAGAIVVAIAIAGGWTLPGVPFSAAEALAVSGTGLPPAAALRSSGRSERGGHPREQAKEQQQPSPPLLGSCRQGFPGSRIHQNRLARTRLHLFFNQRDENGNLVQKPAKRAKPSSDLLDELRSPGISFPKPIRLTGSSSPKEPSAGTDSPSLVLRYMTTEDLRALVPMCINEFGSISQQPPPEDTHAKKGLRGLVPRWIQDPKRIPELWEGKSFELLIYLTLRLKLMQGGGNSGKNSGISSGNSSGSNGNPVANSGNPGSIPNDMVMLVLCEENEPKPQEQSKSLWRKPKPAAAIAAATTATTVEATQSQPLSPLSPQQRVVGMIELSLQPPDADRNPPALPLPRWFKAALARQTTIDGRLQGWITNLLVDDDRRGRGYSKLLVAACEGIAKHSWGCSSVYLHADADISSGRIPQSLYEGMGYEAVVGSTQKNPNGARSDGDGGEYAWAGVAGKELERFTAIRMVDGVALLCYSKKL</sequence>
<evidence type="ECO:0000256" key="2">
    <source>
        <dbReference type="SAM" id="Phobius"/>
    </source>
</evidence>
<evidence type="ECO:0000313" key="4">
    <source>
        <dbReference type="EMBL" id="VEU36379.1"/>
    </source>
</evidence>
<reference evidence="4 5" key="1">
    <citation type="submission" date="2019-01" db="EMBL/GenBank/DDBJ databases">
        <authorList>
            <person name="Ferrante I. M."/>
        </authorList>
    </citation>
    <scope>NUCLEOTIDE SEQUENCE [LARGE SCALE GENOMIC DNA]</scope>
    <source>
        <strain evidence="4 5">B856</strain>
    </source>
</reference>
<evidence type="ECO:0000256" key="1">
    <source>
        <dbReference type="SAM" id="MobiDB-lite"/>
    </source>
</evidence>
<name>A0A448Z346_9STRA</name>
<dbReference type="Gene3D" id="3.40.630.30">
    <property type="match status" value="1"/>
</dbReference>
<gene>
    <name evidence="4" type="ORF">PSNMU_V1.4_AUG-EV-PASAV3_0031350</name>
</gene>
<feature type="compositionally biased region" description="Basic and acidic residues" evidence="1">
    <location>
        <begin position="98"/>
        <end position="111"/>
    </location>
</feature>
<dbReference type="EMBL" id="CAACVS010000088">
    <property type="protein sequence ID" value="VEU36379.1"/>
    <property type="molecule type" value="Genomic_DNA"/>
</dbReference>
<dbReference type="AlphaFoldDB" id="A0A448Z346"/>
<keyword evidence="2" id="KW-1133">Transmembrane helix</keyword>
<feature type="region of interest" description="Disordered" evidence="1">
    <location>
        <begin position="92"/>
        <end position="133"/>
    </location>
</feature>
<accession>A0A448Z346</accession>
<feature type="compositionally biased region" description="Low complexity" evidence="1">
    <location>
        <begin position="17"/>
        <end position="29"/>
    </location>
</feature>
<dbReference type="InterPro" id="IPR000182">
    <property type="entry name" value="GNAT_dom"/>
</dbReference>
<proteinExistence type="predicted"/>
<evidence type="ECO:0000313" key="5">
    <source>
        <dbReference type="Proteomes" id="UP000291116"/>
    </source>
</evidence>
<feature type="compositionally biased region" description="Low complexity" evidence="1">
    <location>
        <begin position="287"/>
        <end position="312"/>
    </location>
</feature>
<dbReference type="OrthoDB" id="41532at2759"/>
<protein>
    <recommendedName>
        <fullName evidence="3">N-acetyltransferase domain-containing protein</fullName>
    </recommendedName>
</protein>
<feature type="region of interest" description="Disordered" evidence="1">
    <location>
        <begin position="284"/>
        <end position="312"/>
    </location>
</feature>